<sequence length="285" mass="31954">MPPFGSPFLTDDLPTLARRLLAQDRNLRTLPAGPKRVRVLFGGGCCVADSTRAVMVSEHEFYPHYYLPLDAFGDGVLEWDDAGRESVGEGKGEFVQAVLKAREGRTDRVLVFFAPTGNWNDNKTGSSVLHGHVRVEFAAAEAWLEEDERVYVHAKNPFKRVDVLFSTRPLRVSVRGHVIAEAKGGCWHLYETGLPVRFYLPLTAVKDMTMLRSSGTTTQCPYKGVAGYYDLQQEEEESVLKDVVWYYRNPTAECAAVAGALCFYNEKVDIELDGEKLERPDTPWS</sequence>
<dbReference type="Pfam" id="PF04248">
    <property type="entry name" value="NTP_transf_9"/>
    <property type="match status" value="2"/>
</dbReference>
<keyword evidence="3" id="KW-1185">Reference proteome</keyword>
<dbReference type="EMBL" id="KQ964253">
    <property type="protein sequence ID" value="KXJ90222.1"/>
    <property type="molecule type" value="Genomic_DNA"/>
</dbReference>
<dbReference type="PANTHER" id="PTHR34310">
    <property type="entry name" value="DUF427 DOMAIN PROTEIN (AFU_ORTHOLOGUE AFUA_3G02220)"/>
    <property type="match status" value="1"/>
</dbReference>
<accession>A0A136IZ65</accession>
<evidence type="ECO:0000313" key="3">
    <source>
        <dbReference type="Proteomes" id="UP000070501"/>
    </source>
</evidence>
<protein>
    <recommendedName>
        <fullName evidence="1">DUF427 domain-containing protein</fullName>
    </recommendedName>
</protein>
<proteinExistence type="predicted"/>
<dbReference type="STRING" id="196109.A0A136IZ65"/>
<organism evidence="2 3">
    <name type="scientific">Microdochium bolleyi</name>
    <dbReference type="NCBI Taxonomy" id="196109"/>
    <lineage>
        <taxon>Eukaryota</taxon>
        <taxon>Fungi</taxon>
        <taxon>Dikarya</taxon>
        <taxon>Ascomycota</taxon>
        <taxon>Pezizomycotina</taxon>
        <taxon>Sordariomycetes</taxon>
        <taxon>Xylariomycetidae</taxon>
        <taxon>Xylariales</taxon>
        <taxon>Microdochiaceae</taxon>
        <taxon>Microdochium</taxon>
    </lineage>
</organism>
<dbReference type="OrthoDB" id="18996at2759"/>
<dbReference type="InterPro" id="IPR038694">
    <property type="entry name" value="DUF427_sf"/>
</dbReference>
<gene>
    <name evidence="2" type="ORF">Micbo1qcDRAFT_136387</name>
</gene>
<dbReference type="InterPro" id="IPR007361">
    <property type="entry name" value="DUF427"/>
</dbReference>
<dbReference type="Gene3D" id="2.170.150.40">
    <property type="entry name" value="Domain of unknown function (DUF427)"/>
    <property type="match status" value="2"/>
</dbReference>
<evidence type="ECO:0000313" key="2">
    <source>
        <dbReference type="EMBL" id="KXJ90222.1"/>
    </source>
</evidence>
<feature type="domain" description="DUF427" evidence="1">
    <location>
        <begin position="171"/>
        <end position="266"/>
    </location>
</feature>
<feature type="domain" description="DUF427" evidence="1">
    <location>
        <begin position="43"/>
        <end position="109"/>
    </location>
</feature>
<dbReference type="InParanoid" id="A0A136IZ65"/>
<name>A0A136IZ65_9PEZI</name>
<evidence type="ECO:0000259" key="1">
    <source>
        <dbReference type="Pfam" id="PF04248"/>
    </source>
</evidence>
<reference evidence="3" key="1">
    <citation type="submission" date="2016-02" db="EMBL/GenBank/DDBJ databases">
        <title>Draft genome sequence of Microdochium bolleyi, a fungal endophyte of beachgrass.</title>
        <authorList>
            <consortium name="DOE Joint Genome Institute"/>
            <person name="David A.S."/>
            <person name="May G."/>
            <person name="Haridas S."/>
            <person name="Lim J."/>
            <person name="Wang M."/>
            <person name="Labutti K."/>
            <person name="Lipzen A."/>
            <person name="Barry K."/>
            <person name="Grigoriev I.V."/>
        </authorList>
    </citation>
    <scope>NUCLEOTIDE SEQUENCE [LARGE SCALE GENOMIC DNA]</scope>
    <source>
        <strain evidence="3">J235TASD1</strain>
    </source>
</reference>
<dbReference type="PANTHER" id="PTHR34310:SF9">
    <property type="entry name" value="BLR5716 PROTEIN"/>
    <property type="match status" value="1"/>
</dbReference>
<dbReference type="Proteomes" id="UP000070501">
    <property type="component" value="Unassembled WGS sequence"/>
</dbReference>
<dbReference type="AlphaFoldDB" id="A0A136IZ65"/>